<comment type="caution">
    <text evidence="1">The sequence shown here is derived from an EMBL/GenBank/DDBJ whole genome shotgun (WGS) entry which is preliminary data.</text>
</comment>
<accession>A0A428IYF7</accession>
<evidence type="ECO:0000313" key="1">
    <source>
        <dbReference type="EMBL" id="RSK23968.1"/>
    </source>
</evidence>
<reference evidence="1 2" key="1">
    <citation type="submission" date="2018-12" db="EMBL/GenBank/DDBJ databases">
        <authorList>
            <person name="Feng G."/>
            <person name="Zhu H."/>
        </authorList>
    </citation>
    <scope>NUCLEOTIDE SEQUENCE [LARGE SCALE GENOMIC DNA]</scope>
    <source>
        <strain evidence="1 2">9PBR-2</strain>
    </source>
</reference>
<gene>
    <name evidence="1" type="ORF">EI290_21510</name>
</gene>
<dbReference type="Proteomes" id="UP000280066">
    <property type="component" value="Unassembled WGS sequence"/>
</dbReference>
<evidence type="ECO:0000313" key="2">
    <source>
        <dbReference type="Proteomes" id="UP000280066"/>
    </source>
</evidence>
<name>A0A428IYF7_9BACT</name>
<dbReference type="RefSeq" id="WP_125433716.1">
    <property type="nucleotide sequence ID" value="NZ_RWIS01000021.1"/>
</dbReference>
<sequence>MYYDVYALSSKRDATTVENFLSHFCDRSLLEPVVDRWIHVSANEKYHTPEVDIPLHFIAELIAYAVANLNHAFNYYTDEGIRDNIDCVIIQFTYDGKVVFGISVGCTQDAGGDNIAQAIQVEAEIRQVTGAYKSYIAGEYPPARDEEQFDTDVAMWKELRDSFEQDHTGKVIS</sequence>
<keyword evidence="2" id="KW-1185">Reference proteome</keyword>
<proteinExistence type="predicted"/>
<organism evidence="1 2">
    <name type="scientific">Hymenobacter metallilatus</name>
    <dbReference type="NCBI Taxonomy" id="2493666"/>
    <lineage>
        <taxon>Bacteria</taxon>
        <taxon>Pseudomonadati</taxon>
        <taxon>Bacteroidota</taxon>
        <taxon>Cytophagia</taxon>
        <taxon>Cytophagales</taxon>
        <taxon>Hymenobacteraceae</taxon>
        <taxon>Hymenobacter</taxon>
    </lineage>
</organism>
<dbReference type="EMBL" id="RWIS01000021">
    <property type="protein sequence ID" value="RSK23968.1"/>
    <property type="molecule type" value="Genomic_DNA"/>
</dbReference>
<protein>
    <submittedName>
        <fullName evidence="1">Uncharacterized protein</fullName>
    </submittedName>
</protein>
<dbReference type="AlphaFoldDB" id="A0A428IYF7"/>
<dbReference type="OrthoDB" id="954422at2"/>